<organism evidence="8 9">
    <name type="scientific">Candidatus Methylacidithermus pantelleriae</name>
    <dbReference type="NCBI Taxonomy" id="2744239"/>
    <lineage>
        <taxon>Bacteria</taxon>
        <taxon>Pseudomonadati</taxon>
        <taxon>Verrucomicrobiota</taxon>
        <taxon>Methylacidiphilae</taxon>
        <taxon>Methylacidiphilales</taxon>
        <taxon>Methylacidiphilaceae</taxon>
        <taxon>Candidatus Methylacidithermus</taxon>
    </lineage>
</organism>
<evidence type="ECO:0000256" key="1">
    <source>
        <dbReference type="ARBA" id="ARBA00004886"/>
    </source>
</evidence>
<dbReference type="PANTHER" id="PTHR42663">
    <property type="entry name" value="HYDROLASE C777.06C-RELATED-RELATED"/>
    <property type="match status" value="1"/>
</dbReference>
<dbReference type="InterPro" id="IPR001279">
    <property type="entry name" value="Metallo-B-lactamas"/>
</dbReference>
<gene>
    <name evidence="6 8" type="primary">pqqB</name>
    <name evidence="8" type="ORF">MPNT_220038</name>
</gene>
<dbReference type="NCBIfam" id="TIGR02108">
    <property type="entry name" value="PQQ_syn_pqqB"/>
    <property type="match status" value="1"/>
</dbReference>
<evidence type="ECO:0000256" key="6">
    <source>
        <dbReference type="HAMAP-Rule" id="MF_00653"/>
    </source>
</evidence>
<dbReference type="UniPathway" id="UPA00539"/>
<keyword evidence="4 6" id="KW-0813">Transport</keyword>
<proteinExistence type="inferred from homology"/>
<dbReference type="HAMAP" id="MF_00653">
    <property type="entry name" value="PQQ_syn_PqqB"/>
    <property type="match status" value="1"/>
</dbReference>
<evidence type="ECO:0000256" key="4">
    <source>
        <dbReference type="ARBA" id="ARBA00022448"/>
    </source>
</evidence>
<evidence type="ECO:0000313" key="9">
    <source>
        <dbReference type="Proteomes" id="UP000663859"/>
    </source>
</evidence>
<dbReference type="Gene3D" id="3.60.15.10">
    <property type="entry name" value="Ribonuclease Z/Hydroxyacylglutathione hydrolase-like"/>
    <property type="match status" value="1"/>
</dbReference>
<keyword evidence="5 6" id="KW-0884">PQQ biosynthesis</keyword>
<protein>
    <recommendedName>
        <fullName evidence="3 6">Coenzyme PQQ synthesis protein B</fullName>
    </recommendedName>
    <alternativeName>
        <fullName evidence="6">Pyrroloquinoline quinone biosynthesis protein B</fullName>
    </alternativeName>
</protein>
<evidence type="ECO:0000256" key="5">
    <source>
        <dbReference type="ARBA" id="ARBA00022905"/>
    </source>
</evidence>
<evidence type="ECO:0000256" key="2">
    <source>
        <dbReference type="ARBA" id="ARBA00008481"/>
    </source>
</evidence>
<dbReference type="InterPro" id="IPR011842">
    <property type="entry name" value="PQQ_synth_PqqB"/>
</dbReference>
<dbReference type="Proteomes" id="UP000663859">
    <property type="component" value="Unassembled WGS sequence"/>
</dbReference>
<comment type="pathway">
    <text evidence="1 6">Cofactor biosynthesis; pyrroloquinoline quinone biosynthesis.</text>
</comment>
<comment type="similarity">
    <text evidence="2 6">Belongs to the PqqB family.</text>
</comment>
<comment type="caution">
    <text evidence="8">The sequence shown here is derived from an EMBL/GenBank/DDBJ whole genome shotgun (WGS) entry which is preliminary data.</text>
</comment>
<dbReference type="EMBL" id="CAJNOB010000015">
    <property type="protein sequence ID" value="CAF0697551.1"/>
    <property type="molecule type" value="Genomic_DNA"/>
</dbReference>
<dbReference type="SUPFAM" id="SSF56281">
    <property type="entry name" value="Metallo-hydrolase/oxidoreductase"/>
    <property type="match status" value="1"/>
</dbReference>
<sequence>MELIVLGSAAGGGVPQWNCACSNCRQARLDRQAQRTQSSVAVSADRSQWVLCNASPDVRVQLALAEELSPQEGGLRGTPIRAVALTDAQIDHTVGLLSLREGSRLEVICTPEVERLLREDFPIFPTLEKYLSLTIWHYPVTIGNLSIEALDLEGSPPPYAAGKATCGQVVALSLFSPEGKQVVYAPALPKISPAFVSFVSGAHCLLVDGTFWSENELPSLGVHTRTAREMGHLPIAGPEGSLRWLAKLEVPKKIYVHINNTNPILDPLSKERAHVESQGLTIASDGMKIRV</sequence>
<name>A0A8J2FSN3_9BACT</name>
<reference evidence="8" key="1">
    <citation type="submission" date="2021-02" db="EMBL/GenBank/DDBJ databases">
        <authorList>
            <person name="Cremers G."/>
            <person name="Picone N."/>
        </authorList>
    </citation>
    <scope>NUCLEOTIDE SEQUENCE</scope>
    <source>
        <strain evidence="8">PQ17</strain>
    </source>
</reference>
<dbReference type="GO" id="GO:0018189">
    <property type="term" value="P:pyrroloquinoline quinone biosynthetic process"/>
    <property type="evidence" value="ECO:0007669"/>
    <property type="project" value="UniProtKB-UniRule"/>
</dbReference>
<dbReference type="PANTHER" id="PTHR42663:SF7">
    <property type="entry name" value="COENZYME PQQ SYNTHESIS PROTEIN B"/>
    <property type="match status" value="1"/>
</dbReference>
<dbReference type="RefSeq" id="WP_174583207.1">
    <property type="nucleotide sequence ID" value="NZ_CAJNOB010000015.1"/>
</dbReference>
<accession>A0A8J2FSN3</accession>
<keyword evidence="9" id="KW-1185">Reference proteome</keyword>
<evidence type="ECO:0000256" key="3">
    <source>
        <dbReference type="ARBA" id="ARBA00015084"/>
    </source>
</evidence>
<dbReference type="AlphaFoldDB" id="A0A8J2FSN3"/>
<dbReference type="InterPro" id="IPR036866">
    <property type="entry name" value="RibonucZ/Hydroxyglut_hydro"/>
</dbReference>
<feature type="domain" description="Metallo-beta-lactamase" evidence="7">
    <location>
        <begin position="49"/>
        <end position="258"/>
    </location>
</feature>
<evidence type="ECO:0000313" key="8">
    <source>
        <dbReference type="EMBL" id="CAF0697551.1"/>
    </source>
</evidence>
<comment type="function">
    <text evidence="6">May be involved in the transport of PQQ or its precursor to the periplasm.</text>
</comment>
<dbReference type="Pfam" id="PF12706">
    <property type="entry name" value="Lactamase_B_2"/>
    <property type="match status" value="1"/>
</dbReference>
<evidence type="ECO:0000259" key="7">
    <source>
        <dbReference type="Pfam" id="PF12706"/>
    </source>
</evidence>